<evidence type="ECO:0000256" key="1">
    <source>
        <dbReference type="SAM" id="MobiDB-lite"/>
    </source>
</evidence>
<feature type="region of interest" description="Disordered" evidence="1">
    <location>
        <begin position="413"/>
        <end position="438"/>
    </location>
</feature>
<feature type="compositionally biased region" description="Pro residues" evidence="1">
    <location>
        <begin position="256"/>
        <end position="268"/>
    </location>
</feature>
<feature type="compositionally biased region" description="Low complexity" evidence="1">
    <location>
        <begin position="426"/>
        <end position="436"/>
    </location>
</feature>
<evidence type="ECO:0000313" key="5">
    <source>
        <dbReference type="WormBase" id="CBG01754"/>
    </source>
</evidence>
<name>A8WQX4_CAEBR</name>
<dbReference type="FunCoup" id="A8WQX4">
    <property type="interactions" value="97"/>
</dbReference>
<feature type="compositionally biased region" description="Acidic residues" evidence="1">
    <location>
        <begin position="201"/>
        <end position="211"/>
    </location>
</feature>
<keyword evidence="2" id="KW-1133">Transmembrane helix</keyword>
<dbReference type="STRING" id="6238.A8WQX4"/>
<feature type="region of interest" description="Disordered" evidence="1">
    <location>
        <begin position="197"/>
        <end position="329"/>
    </location>
</feature>
<dbReference type="eggNOG" id="ENOG502QPW5">
    <property type="taxonomic scope" value="Eukaryota"/>
</dbReference>
<organism evidence="3 4">
    <name type="scientific">Caenorhabditis briggsae</name>
    <dbReference type="NCBI Taxonomy" id="6238"/>
    <lineage>
        <taxon>Eukaryota</taxon>
        <taxon>Metazoa</taxon>
        <taxon>Ecdysozoa</taxon>
        <taxon>Nematoda</taxon>
        <taxon>Chromadorea</taxon>
        <taxon>Rhabditida</taxon>
        <taxon>Rhabditina</taxon>
        <taxon>Rhabditomorpha</taxon>
        <taxon>Rhabditoidea</taxon>
        <taxon>Rhabditidae</taxon>
        <taxon>Peloderinae</taxon>
        <taxon>Caenorhabditis</taxon>
    </lineage>
</organism>
<proteinExistence type="predicted"/>
<dbReference type="AlphaFoldDB" id="A8WQX4"/>
<dbReference type="OMA" id="QWKANEV"/>
<keyword evidence="2" id="KW-0812">Transmembrane</keyword>
<evidence type="ECO:0000313" key="4">
    <source>
        <dbReference type="Proteomes" id="UP000008549"/>
    </source>
</evidence>
<gene>
    <name evidence="3 5" type="ORF">CBG01754</name>
    <name evidence="3" type="ORF">CBG_01754</name>
</gene>
<dbReference type="WormBase" id="CBG01754">
    <property type="protein sequence ID" value="CBP45312"/>
    <property type="gene ID" value="WBGene00024941"/>
</dbReference>
<feature type="transmembrane region" description="Helical" evidence="2">
    <location>
        <begin position="127"/>
        <end position="150"/>
    </location>
</feature>
<keyword evidence="4" id="KW-1185">Reference proteome</keyword>
<evidence type="ECO:0000256" key="2">
    <source>
        <dbReference type="SAM" id="Phobius"/>
    </source>
</evidence>
<dbReference type="InParanoid" id="A8WQX4"/>
<dbReference type="CTD" id="8576180"/>
<feature type="region of interest" description="Disordered" evidence="1">
    <location>
        <begin position="482"/>
        <end position="509"/>
    </location>
</feature>
<feature type="region of interest" description="Disordered" evidence="1">
    <location>
        <begin position="57"/>
        <end position="86"/>
    </location>
</feature>
<reference evidence="3 4" key="2">
    <citation type="journal article" date="2011" name="PLoS Genet.">
        <title>Caenorhabditis briggsae recombinant inbred line genotypes reveal inter-strain incompatibility and the evolution of recombination.</title>
        <authorList>
            <person name="Ross J.A."/>
            <person name="Koboldt D.C."/>
            <person name="Staisch J.E."/>
            <person name="Chamberlin H.M."/>
            <person name="Gupta B.P."/>
            <person name="Miller R.D."/>
            <person name="Baird S.E."/>
            <person name="Haag E.S."/>
        </authorList>
    </citation>
    <scope>NUCLEOTIDE SEQUENCE [LARGE SCALE GENOMIC DNA]</scope>
    <source>
        <strain evidence="3 4">AF16</strain>
    </source>
</reference>
<dbReference type="HOGENOM" id="CLU_426561_0_0_1"/>
<dbReference type="GeneID" id="8576180"/>
<dbReference type="KEGG" id="cbr:CBG_01754"/>
<dbReference type="Proteomes" id="UP000008549">
    <property type="component" value="Unassembled WGS sequence"/>
</dbReference>
<keyword evidence="2" id="KW-0472">Membrane</keyword>
<sequence length="635" mass="72761">MPSVAADAIHAVGTVFWTAVYFVYYLFKGRQEWKCEKNSQPVIQYCCVDGTPCSDHQSNGVRFRKNPPATNGYSNQEHHNHNSTPKSYYSENAGIRGFFKSLWNNVKKGSVKVWEFSKKAGRKLWNWIKYGAHFLWKVIKCVFGMIYAFIVSNNVPSQTLPSTPKPYKATPSSPSYNKVSFEYPPDKLNEAELRTATKQEIEDEEPDEPTIYEDVPKREEPSIKVPDTSESFYYERVFEEPKQEQVISEPPREKSVPPPPPPPPPPKPVSREPSRARSMTPGARERREVKGGIGGFKSDIMDELEEQQRARQERASVNREMTQSCHPDMAQWKANEVVDRSANSTPWRASSVGPTMRRLEQVVSRVEGDDQKEANFVFRPQKIVHSSEEYQNRNKQHSDNGFMMGRSVFSPVEEAEQMRKDINSKQQSYSSPQYQSGNWMEGQRSRQINASSESAVIKSFRDETTANFTVVLRSSNPFGSAAYKSSPYASHTARRSKTPIRNPEAEGGVESIARQWPPVSNATAAVGNARNDWVGRSMRGVEENDDGLVMTMCRRVVEKKKDENWKWRDESGRLLDERHNNTWKGELDTLLRDGPNEGRHWSRTVEKLPTGDTRFQDVNRQYNKEFVVESIVRNY</sequence>
<dbReference type="RefSeq" id="XP_045091892.1">
    <property type="nucleotide sequence ID" value="XM_045235835.1"/>
</dbReference>
<reference evidence="3 4" key="1">
    <citation type="journal article" date="2003" name="PLoS Biol.">
        <title>The genome sequence of Caenorhabditis briggsae: a platform for comparative genomics.</title>
        <authorList>
            <person name="Stein L.D."/>
            <person name="Bao Z."/>
            <person name="Blasiar D."/>
            <person name="Blumenthal T."/>
            <person name="Brent M.R."/>
            <person name="Chen N."/>
            <person name="Chinwalla A."/>
            <person name="Clarke L."/>
            <person name="Clee C."/>
            <person name="Coghlan A."/>
            <person name="Coulson A."/>
            <person name="D'Eustachio P."/>
            <person name="Fitch D.H."/>
            <person name="Fulton L.A."/>
            <person name="Fulton R.E."/>
            <person name="Griffiths-Jones S."/>
            <person name="Harris T.W."/>
            <person name="Hillier L.W."/>
            <person name="Kamath R."/>
            <person name="Kuwabara P.E."/>
            <person name="Mardis E.R."/>
            <person name="Marra M.A."/>
            <person name="Miner T.L."/>
            <person name="Minx P."/>
            <person name="Mullikin J.C."/>
            <person name="Plumb R.W."/>
            <person name="Rogers J."/>
            <person name="Schein J.E."/>
            <person name="Sohrmann M."/>
            <person name="Spieth J."/>
            <person name="Stajich J.E."/>
            <person name="Wei C."/>
            <person name="Willey D."/>
            <person name="Wilson R.K."/>
            <person name="Durbin R."/>
            <person name="Waterston R.H."/>
        </authorList>
    </citation>
    <scope>NUCLEOTIDE SEQUENCE [LARGE SCALE GENOMIC DNA]</scope>
    <source>
        <strain evidence="3 4">AF16</strain>
    </source>
</reference>
<evidence type="ECO:0000313" key="3">
    <source>
        <dbReference type="EMBL" id="CAP22882.2"/>
    </source>
</evidence>
<protein>
    <submittedName>
        <fullName evidence="3">Protein CBG01754</fullName>
    </submittedName>
</protein>
<accession>A8WQX4</accession>
<feature type="transmembrane region" description="Helical" evidence="2">
    <location>
        <begin position="6"/>
        <end position="27"/>
    </location>
</feature>
<dbReference type="EMBL" id="HE601298">
    <property type="protein sequence ID" value="CAP22882.2"/>
    <property type="molecule type" value="Genomic_DNA"/>
</dbReference>
<feature type="compositionally biased region" description="Basic and acidic residues" evidence="1">
    <location>
        <begin position="306"/>
        <end position="317"/>
    </location>
</feature>